<evidence type="ECO:0000313" key="3">
    <source>
        <dbReference type="EMBL" id="SPE23254.1"/>
    </source>
</evidence>
<feature type="chain" id="PRO_5014951720" description="Secreted protein" evidence="2">
    <location>
        <begin position="20"/>
        <end position="234"/>
    </location>
</feature>
<dbReference type="AlphaFoldDB" id="A0A2N9LJF2"/>
<evidence type="ECO:0000313" key="4">
    <source>
        <dbReference type="Proteomes" id="UP000239735"/>
    </source>
</evidence>
<feature type="region of interest" description="Disordered" evidence="1">
    <location>
        <begin position="144"/>
        <end position="163"/>
    </location>
</feature>
<sequence length="234" mass="26008">MMSLSWSLTIWAQASNAFASSPLSVGSDDDAWSRAGEVCAESMQVAASRNGTKRKSLIDPPNLMRAASRHLHFAKFKSGTTAFSARAAMEIVGRIEFMLIFQTTRKPSGTANRRDSIFGVEYLCLPMIPFLAALTWEEAAAASNNPGLASGTEQHSQGRRQKTAQQELTCAVARRFHARTRKVFPRLLLAETWEILKSRATNYPGEDPAVQSHVILLLKNLTSRIEIVKRFLRR</sequence>
<feature type="signal peptide" evidence="2">
    <location>
        <begin position="1"/>
        <end position="19"/>
    </location>
</feature>
<name>A0A2N9LJF2_9BACT</name>
<evidence type="ECO:0000256" key="1">
    <source>
        <dbReference type="SAM" id="MobiDB-lite"/>
    </source>
</evidence>
<gene>
    <name evidence="3" type="ORF">SBA5_380025</name>
</gene>
<keyword evidence="2" id="KW-0732">Signal</keyword>
<dbReference type="Proteomes" id="UP000239735">
    <property type="component" value="Unassembled WGS sequence"/>
</dbReference>
<organism evidence="3 4">
    <name type="scientific">Candidatus Sulfuritelmatomonas gaucii</name>
    <dbReference type="NCBI Taxonomy" id="2043161"/>
    <lineage>
        <taxon>Bacteria</taxon>
        <taxon>Pseudomonadati</taxon>
        <taxon>Acidobacteriota</taxon>
        <taxon>Terriglobia</taxon>
        <taxon>Terriglobales</taxon>
        <taxon>Acidobacteriaceae</taxon>
        <taxon>Candidatus Sulfuritelmatomonas</taxon>
    </lineage>
</organism>
<evidence type="ECO:0008006" key="5">
    <source>
        <dbReference type="Google" id="ProtNLM"/>
    </source>
</evidence>
<evidence type="ECO:0000256" key="2">
    <source>
        <dbReference type="SAM" id="SignalP"/>
    </source>
</evidence>
<feature type="compositionally biased region" description="Polar residues" evidence="1">
    <location>
        <begin position="144"/>
        <end position="155"/>
    </location>
</feature>
<accession>A0A2N9LJF2</accession>
<proteinExistence type="predicted"/>
<dbReference type="EMBL" id="OKRB01000095">
    <property type="protein sequence ID" value="SPE23254.1"/>
    <property type="molecule type" value="Genomic_DNA"/>
</dbReference>
<protein>
    <recommendedName>
        <fullName evidence="5">Secreted protein</fullName>
    </recommendedName>
</protein>
<reference evidence="4" key="1">
    <citation type="submission" date="2018-02" db="EMBL/GenBank/DDBJ databases">
        <authorList>
            <person name="Hausmann B."/>
        </authorList>
    </citation>
    <scope>NUCLEOTIDE SEQUENCE [LARGE SCALE GENOMIC DNA]</scope>
    <source>
        <strain evidence="4">Peat soil MAG SbA5</strain>
    </source>
</reference>